<gene>
    <name evidence="1" type="ORF">MSG28_012973</name>
</gene>
<dbReference type="Proteomes" id="UP001064048">
    <property type="component" value="Chromosome 23"/>
</dbReference>
<accession>A0ACC0KS64</accession>
<proteinExistence type="predicted"/>
<dbReference type="EMBL" id="CM046123">
    <property type="protein sequence ID" value="KAI8439115.1"/>
    <property type="molecule type" value="Genomic_DNA"/>
</dbReference>
<keyword evidence="2" id="KW-1185">Reference proteome</keyword>
<protein>
    <submittedName>
        <fullName evidence="1">Uncharacterized protein</fullName>
    </submittedName>
</protein>
<evidence type="ECO:0000313" key="1">
    <source>
        <dbReference type="EMBL" id="KAI8439115.1"/>
    </source>
</evidence>
<reference evidence="1 2" key="1">
    <citation type="journal article" date="2022" name="Genome Biol. Evol.">
        <title>The Spruce Budworm Genome: Reconstructing the Evolutionary History of Antifreeze Proteins.</title>
        <authorList>
            <person name="Beliveau C."/>
            <person name="Gagne P."/>
            <person name="Picq S."/>
            <person name="Vernygora O."/>
            <person name="Keeling C.I."/>
            <person name="Pinkney K."/>
            <person name="Doucet D."/>
            <person name="Wen F."/>
            <person name="Johnston J.S."/>
            <person name="Maaroufi H."/>
            <person name="Boyle B."/>
            <person name="Laroche J."/>
            <person name="Dewar K."/>
            <person name="Juretic N."/>
            <person name="Blackburn G."/>
            <person name="Nisole A."/>
            <person name="Brunet B."/>
            <person name="Brandao M."/>
            <person name="Lumley L."/>
            <person name="Duan J."/>
            <person name="Quan G."/>
            <person name="Lucarotti C.J."/>
            <person name="Roe A.D."/>
            <person name="Sperling F.A.H."/>
            <person name="Levesque R.C."/>
            <person name="Cusson M."/>
        </authorList>
    </citation>
    <scope>NUCLEOTIDE SEQUENCE [LARGE SCALE GENOMIC DNA]</scope>
    <source>
        <strain evidence="1">Glfc:IPQL:Cfum</strain>
    </source>
</reference>
<name>A0ACC0KS64_CHOFU</name>
<sequence length="185" mass="21683">MCLDNKSLFVVCYLTLVLVLCGGKIIRYILTEHAVITHINSSYACCANFTSKRHGRRSPMYYVDIHYRSLVPYDNTFKVDFYFYEFLSNEYRRGFVEMHFKWCDLIHKDPFFGASMNQGKFRRPCPFPPDDYHMYNMTIPSAAIPPGFPFTKGRIFANLTHRGYDVFGGYIDMELKEKLIRSGKT</sequence>
<evidence type="ECO:0000313" key="2">
    <source>
        <dbReference type="Proteomes" id="UP001064048"/>
    </source>
</evidence>
<organism evidence="1 2">
    <name type="scientific">Choristoneura fumiferana</name>
    <name type="common">Spruce budworm moth</name>
    <name type="synonym">Archips fumiferana</name>
    <dbReference type="NCBI Taxonomy" id="7141"/>
    <lineage>
        <taxon>Eukaryota</taxon>
        <taxon>Metazoa</taxon>
        <taxon>Ecdysozoa</taxon>
        <taxon>Arthropoda</taxon>
        <taxon>Hexapoda</taxon>
        <taxon>Insecta</taxon>
        <taxon>Pterygota</taxon>
        <taxon>Neoptera</taxon>
        <taxon>Endopterygota</taxon>
        <taxon>Lepidoptera</taxon>
        <taxon>Glossata</taxon>
        <taxon>Ditrysia</taxon>
        <taxon>Tortricoidea</taxon>
        <taxon>Tortricidae</taxon>
        <taxon>Tortricinae</taxon>
        <taxon>Choristoneura</taxon>
    </lineage>
</organism>
<comment type="caution">
    <text evidence="1">The sequence shown here is derived from an EMBL/GenBank/DDBJ whole genome shotgun (WGS) entry which is preliminary data.</text>
</comment>